<dbReference type="EMBL" id="BDIP01007234">
    <property type="protein sequence ID" value="GCA64441.1"/>
    <property type="molecule type" value="Genomic_DNA"/>
</dbReference>
<keyword evidence="3" id="KW-1185">Reference proteome</keyword>
<comment type="caution">
    <text evidence="2">The sequence shown here is derived from an EMBL/GenBank/DDBJ whole genome shotgun (WGS) entry which is preliminary data.</text>
</comment>
<protein>
    <submittedName>
        <fullName evidence="2">Uncharacterized protein</fullName>
    </submittedName>
</protein>
<keyword evidence="1" id="KW-0472">Membrane</keyword>
<evidence type="ECO:0000313" key="2">
    <source>
        <dbReference type="EMBL" id="GCA64441.1"/>
    </source>
</evidence>
<name>A0A391NT21_9EUKA</name>
<reference evidence="2 3" key="1">
    <citation type="journal article" date="2018" name="PLoS ONE">
        <title>The draft genome of Kipferlia bialata reveals reductive genome evolution in fornicate parasites.</title>
        <authorList>
            <person name="Tanifuji G."/>
            <person name="Takabayashi S."/>
            <person name="Kume K."/>
            <person name="Takagi M."/>
            <person name="Nakayama T."/>
            <person name="Kamikawa R."/>
            <person name="Inagaki Y."/>
            <person name="Hashimoto T."/>
        </authorList>
    </citation>
    <scope>NUCLEOTIDE SEQUENCE [LARGE SCALE GENOMIC DNA]</scope>
    <source>
        <strain evidence="2">NY0173</strain>
    </source>
</reference>
<sequence>MGVRVPEFLTKWMWASVEAEVDMPWDELWAHYCAPGLAAFGASLILWLVVSASATLS</sequence>
<evidence type="ECO:0000313" key="3">
    <source>
        <dbReference type="Proteomes" id="UP000265618"/>
    </source>
</evidence>
<organism evidence="2 3">
    <name type="scientific">Kipferlia bialata</name>
    <dbReference type="NCBI Taxonomy" id="797122"/>
    <lineage>
        <taxon>Eukaryota</taxon>
        <taxon>Metamonada</taxon>
        <taxon>Carpediemonas-like organisms</taxon>
        <taxon>Kipferlia</taxon>
    </lineage>
</organism>
<keyword evidence="1" id="KW-1133">Transmembrane helix</keyword>
<evidence type="ECO:0000256" key="1">
    <source>
        <dbReference type="SAM" id="Phobius"/>
    </source>
</evidence>
<proteinExistence type="predicted"/>
<dbReference type="AlphaFoldDB" id="A0A391NT21"/>
<gene>
    <name evidence="2" type="ORF">KIPB_014268</name>
</gene>
<feature type="transmembrane region" description="Helical" evidence="1">
    <location>
        <begin position="29"/>
        <end position="50"/>
    </location>
</feature>
<dbReference type="Proteomes" id="UP000265618">
    <property type="component" value="Unassembled WGS sequence"/>
</dbReference>
<accession>A0A391NT21</accession>
<feature type="non-terminal residue" evidence="2">
    <location>
        <position position="1"/>
    </location>
</feature>
<keyword evidence="1" id="KW-0812">Transmembrane</keyword>